<dbReference type="Gene3D" id="3.30.1330.70">
    <property type="entry name" value="Holliday junction resolvase RusA"/>
    <property type="match status" value="1"/>
</dbReference>
<name>A0ABS7SW68_9FIRM</name>
<organism evidence="1 2">
    <name type="scientific">Anaerococcus murdochii</name>
    <dbReference type="NCBI Taxonomy" id="411577"/>
    <lineage>
        <taxon>Bacteria</taxon>
        <taxon>Bacillati</taxon>
        <taxon>Bacillota</taxon>
        <taxon>Tissierellia</taxon>
        <taxon>Tissierellales</taxon>
        <taxon>Peptoniphilaceae</taxon>
        <taxon>Anaerococcus</taxon>
    </lineage>
</organism>
<evidence type="ECO:0000313" key="2">
    <source>
        <dbReference type="Proteomes" id="UP000734271"/>
    </source>
</evidence>
<dbReference type="EC" id="3.1.22.4" evidence="1"/>
<sequence length="72" mass="8460">MDYPINLKCVYFRQTKHRVDLTNLLAATCDILTDYGVIADDNYKIVVSHDGSRVDFDKERPRVEIEIERIEE</sequence>
<dbReference type="GO" id="GO:0016787">
    <property type="term" value="F:hydrolase activity"/>
    <property type="evidence" value="ECO:0007669"/>
    <property type="project" value="UniProtKB-KW"/>
</dbReference>
<protein>
    <submittedName>
        <fullName evidence="1">RusA family crossover junction endodeoxyribonuclease</fullName>
        <ecNumber evidence="1">3.1.22.4</ecNumber>
    </submittedName>
</protein>
<keyword evidence="1" id="KW-0378">Hydrolase</keyword>
<dbReference type="Pfam" id="PF05866">
    <property type="entry name" value="RusA"/>
    <property type="match status" value="1"/>
</dbReference>
<dbReference type="Proteomes" id="UP000734271">
    <property type="component" value="Unassembled WGS sequence"/>
</dbReference>
<comment type="caution">
    <text evidence="1">The sequence shown here is derived from an EMBL/GenBank/DDBJ whole genome shotgun (WGS) entry which is preliminary data.</text>
</comment>
<dbReference type="EMBL" id="JAIPME010000001">
    <property type="protein sequence ID" value="MBZ2385788.1"/>
    <property type="molecule type" value="Genomic_DNA"/>
</dbReference>
<accession>A0ABS7SW68</accession>
<keyword evidence="2" id="KW-1185">Reference proteome</keyword>
<evidence type="ECO:0000313" key="1">
    <source>
        <dbReference type="EMBL" id="MBZ2385788.1"/>
    </source>
</evidence>
<dbReference type="InterPro" id="IPR036614">
    <property type="entry name" value="RusA-like_sf"/>
</dbReference>
<gene>
    <name evidence="1" type="ORF">K8P03_00420</name>
</gene>
<reference evidence="1 2" key="1">
    <citation type="submission" date="2021-08" db="EMBL/GenBank/DDBJ databases">
        <title>FDA dAtabase for Regulatory Grade micrObial Sequences (FDA-ARGOS): Supporting development and validation of Infectious Disease Dx tests.</title>
        <authorList>
            <person name="Sproer C."/>
            <person name="Gronow S."/>
            <person name="Severitt S."/>
            <person name="Schroder I."/>
            <person name="Tallon L."/>
            <person name="Sadzewicz L."/>
            <person name="Zhao X."/>
            <person name="Boylan J."/>
            <person name="Ott S."/>
            <person name="Bowen H."/>
            <person name="Vavikolanu K."/>
            <person name="Hazen T."/>
            <person name="Aluvathingal J."/>
            <person name="Nadendla S."/>
            <person name="Lowell S."/>
            <person name="Myers T."/>
            <person name="Yan Y."/>
            <person name="Sichtig H."/>
        </authorList>
    </citation>
    <scope>NUCLEOTIDE SEQUENCE [LARGE SCALE GENOMIC DNA]</scope>
    <source>
        <strain evidence="1 2">FDAARGOS_1460</strain>
    </source>
</reference>
<dbReference type="InterPro" id="IPR008822">
    <property type="entry name" value="Endonuclease_RusA-like"/>
</dbReference>
<dbReference type="SUPFAM" id="SSF103084">
    <property type="entry name" value="Holliday junction resolvase RusA"/>
    <property type="match status" value="1"/>
</dbReference>
<proteinExistence type="predicted"/>